<reference evidence="2" key="1">
    <citation type="submission" date="2022-11" db="UniProtKB">
        <authorList>
            <consortium name="EnsemblMetazoa"/>
        </authorList>
    </citation>
    <scope>IDENTIFICATION</scope>
</reference>
<feature type="region of interest" description="Disordered" evidence="1">
    <location>
        <begin position="297"/>
        <end position="335"/>
    </location>
</feature>
<dbReference type="OMA" id="TMFSHAL"/>
<protein>
    <submittedName>
        <fullName evidence="2">Uncharacterized protein</fullName>
    </submittedName>
</protein>
<proteinExistence type="predicted"/>
<dbReference type="EnsemblMetazoa" id="XM_021041028.2">
    <property type="protein sequence ID" value="XP_020896687.1"/>
    <property type="gene ID" value="LOC110235565"/>
</dbReference>
<dbReference type="RefSeq" id="XP_020896687.1">
    <property type="nucleotide sequence ID" value="XM_021041028.2"/>
</dbReference>
<feature type="compositionally biased region" description="Polar residues" evidence="1">
    <location>
        <begin position="1"/>
        <end position="11"/>
    </location>
</feature>
<feature type="region of interest" description="Disordered" evidence="1">
    <location>
        <begin position="1"/>
        <end position="25"/>
    </location>
</feature>
<name>A0A913WZW6_EXADI</name>
<feature type="region of interest" description="Disordered" evidence="1">
    <location>
        <begin position="450"/>
        <end position="486"/>
    </location>
</feature>
<sequence>MAESAVISSSEQELEKTDEVAKMPVRTPLKKHLSSTFRPMIGQYMSDDQLADHVSRQMTFFHKKYEPEEEPIVEEKKKSKKKVKFKKTKSSDTHTITKRLSLRAALSELNIIISFLSQLRDRVLEDLELLRDYYKRIYKRALNEKVASQHKEFKTRDAQAMARERRLREKEEQDKHKVMIRLPKSKVLNDQSYKEGIQETVYHKIIKVEHQLRKQGYLSKVSEIKAFWDFILSPGNLARVLEKGKLSWEDVQHHEKTYRTALESSENHDNKKWTTSDIDKLAAANARSKHWNRVRHTRPRLFTPSGLSDISSSQSGRRLSPMASSKSKPPAKSVPNSAMTLEQLFPKVEFPALAAYTLVFGEQEPDPEEIERELELERRETAKRDTRSKLLTMFSHALANRAATQRLMERNKKFSFNQLVGSTPVSELLYHDMEPKVKALPLTTAALQAHDSEAKQEEDDDEDKSSTSSGDSALRPRVTQEKSFITQQYERLPPIEVPLSLQGLEETCSIKEAKGLSTLWVNPFSEPKKRITADQ</sequence>
<evidence type="ECO:0000256" key="1">
    <source>
        <dbReference type="SAM" id="MobiDB-lite"/>
    </source>
</evidence>
<dbReference type="GeneID" id="110235565"/>
<dbReference type="Proteomes" id="UP000887567">
    <property type="component" value="Unplaced"/>
</dbReference>
<evidence type="ECO:0000313" key="2">
    <source>
        <dbReference type="EnsemblMetazoa" id="XP_020896687.1"/>
    </source>
</evidence>
<evidence type="ECO:0000313" key="3">
    <source>
        <dbReference type="Proteomes" id="UP000887567"/>
    </source>
</evidence>
<dbReference type="AlphaFoldDB" id="A0A913WZW6"/>
<keyword evidence="3" id="KW-1185">Reference proteome</keyword>
<feature type="compositionally biased region" description="Low complexity" evidence="1">
    <location>
        <begin position="305"/>
        <end position="335"/>
    </location>
</feature>
<organism evidence="2 3">
    <name type="scientific">Exaiptasia diaphana</name>
    <name type="common">Tropical sea anemone</name>
    <name type="synonym">Aiptasia pulchella</name>
    <dbReference type="NCBI Taxonomy" id="2652724"/>
    <lineage>
        <taxon>Eukaryota</taxon>
        <taxon>Metazoa</taxon>
        <taxon>Cnidaria</taxon>
        <taxon>Anthozoa</taxon>
        <taxon>Hexacorallia</taxon>
        <taxon>Actiniaria</taxon>
        <taxon>Aiptasiidae</taxon>
        <taxon>Exaiptasia</taxon>
    </lineage>
</organism>
<accession>A0A913WZW6</accession>
<dbReference type="OrthoDB" id="6131651at2759"/>
<dbReference type="KEGG" id="epa:110235565"/>